<reference evidence="2" key="2">
    <citation type="submission" date="2015-01" db="EMBL/GenBank/DDBJ databases">
        <title>Evolutionary Origins and Diversification of the Mycorrhizal Mutualists.</title>
        <authorList>
            <consortium name="DOE Joint Genome Institute"/>
            <consortium name="Mycorrhizal Genomics Consortium"/>
            <person name="Kohler A."/>
            <person name="Kuo A."/>
            <person name="Nagy L.G."/>
            <person name="Floudas D."/>
            <person name="Copeland A."/>
            <person name="Barry K.W."/>
            <person name="Cichocki N."/>
            <person name="Veneault-Fourrey C."/>
            <person name="LaButti K."/>
            <person name="Lindquist E.A."/>
            <person name="Lipzen A."/>
            <person name="Lundell T."/>
            <person name="Morin E."/>
            <person name="Murat C."/>
            <person name="Riley R."/>
            <person name="Ohm R."/>
            <person name="Sun H."/>
            <person name="Tunlid A."/>
            <person name="Henrissat B."/>
            <person name="Grigoriev I.V."/>
            <person name="Hibbett D.S."/>
            <person name="Martin F."/>
        </authorList>
    </citation>
    <scope>NUCLEOTIDE SEQUENCE [LARGE SCALE GENOMIC DNA]</scope>
    <source>
        <strain evidence="2">UH-Slu-Lm8-n1</strain>
    </source>
</reference>
<dbReference type="InParanoid" id="A0A0D0B4G0"/>
<gene>
    <name evidence="1" type="ORF">CY34DRAFT_214508</name>
</gene>
<sequence length="138" mass="15617">MCELFSVPESPVSGRLVLQHVVLLARNTCSDQPNVHGSTIPVIEKWASCLELWKLGIHLFKLYITPSAQVHRRHHVHLPVPTDFLMAANEEPHFLLFHIFLPANFEFDVIKSSGCTAGHHLVLYFTGCQSLMRSDSLF</sequence>
<proteinExistence type="predicted"/>
<dbReference type="HOGENOM" id="CLU_1856625_0_0_1"/>
<dbReference type="EMBL" id="KN835271">
    <property type="protein sequence ID" value="KIK41367.1"/>
    <property type="molecule type" value="Genomic_DNA"/>
</dbReference>
<keyword evidence="2" id="KW-1185">Reference proteome</keyword>
<name>A0A0D0B4G0_9AGAM</name>
<protein>
    <submittedName>
        <fullName evidence="1">Unplaced genomic scaffold CY34scaffold_140, whole genome shotgun sequence</fullName>
    </submittedName>
</protein>
<organism evidence="1 2">
    <name type="scientific">Suillus luteus UH-Slu-Lm8-n1</name>
    <dbReference type="NCBI Taxonomy" id="930992"/>
    <lineage>
        <taxon>Eukaryota</taxon>
        <taxon>Fungi</taxon>
        <taxon>Dikarya</taxon>
        <taxon>Basidiomycota</taxon>
        <taxon>Agaricomycotina</taxon>
        <taxon>Agaricomycetes</taxon>
        <taxon>Agaricomycetidae</taxon>
        <taxon>Boletales</taxon>
        <taxon>Suillineae</taxon>
        <taxon>Suillaceae</taxon>
        <taxon>Suillus</taxon>
    </lineage>
</organism>
<reference evidence="1 2" key="1">
    <citation type="submission" date="2014-04" db="EMBL/GenBank/DDBJ databases">
        <authorList>
            <consortium name="DOE Joint Genome Institute"/>
            <person name="Kuo A."/>
            <person name="Ruytinx J."/>
            <person name="Rineau F."/>
            <person name="Colpaert J."/>
            <person name="Kohler A."/>
            <person name="Nagy L.G."/>
            <person name="Floudas D."/>
            <person name="Copeland A."/>
            <person name="Barry K.W."/>
            <person name="Cichocki N."/>
            <person name="Veneault-Fourrey C."/>
            <person name="LaButti K."/>
            <person name="Lindquist E.A."/>
            <person name="Lipzen A."/>
            <person name="Lundell T."/>
            <person name="Morin E."/>
            <person name="Murat C."/>
            <person name="Sun H."/>
            <person name="Tunlid A."/>
            <person name="Henrissat B."/>
            <person name="Grigoriev I.V."/>
            <person name="Hibbett D.S."/>
            <person name="Martin F."/>
            <person name="Nordberg H.P."/>
            <person name="Cantor M.N."/>
            <person name="Hua S.X."/>
        </authorList>
    </citation>
    <scope>NUCLEOTIDE SEQUENCE [LARGE SCALE GENOMIC DNA]</scope>
    <source>
        <strain evidence="1 2">UH-Slu-Lm8-n1</strain>
    </source>
</reference>
<evidence type="ECO:0000313" key="2">
    <source>
        <dbReference type="Proteomes" id="UP000054485"/>
    </source>
</evidence>
<dbReference type="Proteomes" id="UP000054485">
    <property type="component" value="Unassembled WGS sequence"/>
</dbReference>
<dbReference type="AlphaFoldDB" id="A0A0D0B4G0"/>
<evidence type="ECO:0000313" key="1">
    <source>
        <dbReference type="EMBL" id="KIK41367.1"/>
    </source>
</evidence>
<accession>A0A0D0B4G0</accession>